<reference evidence="1" key="1">
    <citation type="submission" date="2023-03" db="EMBL/GenBank/DDBJ databases">
        <title>Massive genome expansion in bonnet fungi (Mycena s.s.) driven by repeated elements and novel gene families across ecological guilds.</title>
        <authorList>
            <consortium name="Lawrence Berkeley National Laboratory"/>
            <person name="Harder C.B."/>
            <person name="Miyauchi S."/>
            <person name="Viragh M."/>
            <person name="Kuo A."/>
            <person name="Thoen E."/>
            <person name="Andreopoulos B."/>
            <person name="Lu D."/>
            <person name="Skrede I."/>
            <person name="Drula E."/>
            <person name="Henrissat B."/>
            <person name="Morin E."/>
            <person name="Kohler A."/>
            <person name="Barry K."/>
            <person name="LaButti K."/>
            <person name="Morin E."/>
            <person name="Salamov A."/>
            <person name="Lipzen A."/>
            <person name="Mereny Z."/>
            <person name="Hegedus B."/>
            <person name="Baldrian P."/>
            <person name="Stursova M."/>
            <person name="Weitz H."/>
            <person name="Taylor A."/>
            <person name="Grigoriev I.V."/>
            <person name="Nagy L.G."/>
            <person name="Martin F."/>
            <person name="Kauserud H."/>
        </authorList>
    </citation>
    <scope>NUCLEOTIDE SEQUENCE</scope>
    <source>
        <strain evidence="1">9284</strain>
    </source>
</reference>
<keyword evidence="2" id="KW-1185">Reference proteome</keyword>
<gene>
    <name evidence="1" type="ORF">FB45DRAFT_711947</name>
</gene>
<dbReference type="AlphaFoldDB" id="A0AAD7FVV3"/>
<evidence type="ECO:0000313" key="2">
    <source>
        <dbReference type="Proteomes" id="UP001221142"/>
    </source>
</evidence>
<evidence type="ECO:0008006" key="3">
    <source>
        <dbReference type="Google" id="ProtNLM"/>
    </source>
</evidence>
<dbReference type="EMBL" id="JARKIF010000002">
    <property type="protein sequence ID" value="KAJ7646532.1"/>
    <property type="molecule type" value="Genomic_DNA"/>
</dbReference>
<accession>A0AAD7FVV3</accession>
<sequence length="120" mass="13610">LLEENPNVMATCARQHAHLLQSLEVLKRILSPVRRLPNELLVEIFTVMVRDGFDKKHFEHPWVPSRVCRRWSAVALGTPSLWSFIPLDLNVLGFAPGAVALTKLQHERSRNSPLSVRIVA</sequence>
<evidence type="ECO:0000313" key="1">
    <source>
        <dbReference type="EMBL" id="KAJ7646532.1"/>
    </source>
</evidence>
<name>A0AAD7FVV3_9AGAR</name>
<feature type="non-terminal residue" evidence="1">
    <location>
        <position position="120"/>
    </location>
</feature>
<dbReference type="Proteomes" id="UP001221142">
    <property type="component" value="Unassembled WGS sequence"/>
</dbReference>
<feature type="non-terminal residue" evidence="1">
    <location>
        <position position="1"/>
    </location>
</feature>
<protein>
    <recommendedName>
        <fullName evidence="3">F-box domain-containing protein</fullName>
    </recommendedName>
</protein>
<dbReference type="InterPro" id="IPR036047">
    <property type="entry name" value="F-box-like_dom_sf"/>
</dbReference>
<dbReference type="Gene3D" id="1.20.1280.50">
    <property type="match status" value="1"/>
</dbReference>
<comment type="caution">
    <text evidence="1">The sequence shown here is derived from an EMBL/GenBank/DDBJ whole genome shotgun (WGS) entry which is preliminary data.</text>
</comment>
<dbReference type="SUPFAM" id="SSF81383">
    <property type="entry name" value="F-box domain"/>
    <property type="match status" value="1"/>
</dbReference>
<proteinExistence type="predicted"/>
<organism evidence="1 2">
    <name type="scientific">Roridomyces roridus</name>
    <dbReference type="NCBI Taxonomy" id="1738132"/>
    <lineage>
        <taxon>Eukaryota</taxon>
        <taxon>Fungi</taxon>
        <taxon>Dikarya</taxon>
        <taxon>Basidiomycota</taxon>
        <taxon>Agaricomycotina</taxon>
        <taxon>Agaricomycetes</taxon>
        <taxon>Agaricomycetidae</taxon>
        <taxon>Agaricales</taxon>
        <taxon>Marasmiineae</taxon>
        <taxon>Mycenaceae</taxon>
        <taxon>Roridomyces</taxon>
    </lineage>
</organism>